<evidence type="ECO:0000313" key="4">
    <source>
        <dbReference type="EMBL" id="TXD36397.1"/>
    </source>
</evidence>
<sequence>MARSKVFIADLEDNSVVESTFLLAAKSIRETRSGDPYLSMTLQDRTGTIEVRAWDNALVLDKRADVDDFVAIRGRVSSYRDNLQITLNDLERVDDAGVDLADYMPHSRWSADLLFEELRDLIESSIESAEVRRFLDALLDDENFATRYKQAPAAVTNHHNFLGGLLEHTLSMARLGLQMARHYQTYYPGLVDSDLVVAGVVLHDMGKIEELSYRRSFDYTTEGRLVGHIARGAEIVGQVAGALQPPLDAELVTHLKHLVLSHHGRLEYGSPVTPRTAEAMILHFLDLIDSRMNMCWNACEPLMTGDEKAGGWSDYRRALEGFMFVAPPPQGGRWEHEGRLSRDASRGPGLVPGAPASPSEGLNGQAPQADSEVGRSSESRTRRVDDNNLSLFGE</sequence>
<protein>
    <submittedName>
        <fullName evidence="4">HD domain-containing protein</fullName>
    </submittedName>
</protein>
<dbReference type="GO" id="GO:0003676">
    <property type="term" value="F:nucleic acid binding"/>
    <property type="evidence" value="ECO:0007669"/>
    <property type="project" value="InterPro"/>
</dbReference>
<feature type="compositionally biased region" description="Basic and acidic residues" evidence="2">
    <location>
        <begin position="372"/>
        <end position="386"/>
    </location>
</feature>
<evidence type="ECO:0000259" key="3">
    <source>
        <dbReference type="SMART" id="SM00471"/>
    </source>
</evidence>
<feature type="region of interest" description="Disordered" evidence="2">
    <location>
        <begin position="326"/>
        <end position="394"/>
    </location>
</feature>
<accession>A0A5C6XCA7</accession>
<dbReference type="GO" id="GO:0016787">
    <property type="term" value="F:hydrolase activity"/>
    <property type="evidence" value="ECO:0007669"/>
    <property type="project" value="UniProtKB-KW"/>
</dbReference>
<feature type="compositionally biased region" description="Basic and acidic residues" evidence="2">
    <location>
        <begin position="333"/>
        <end position="345"/>
    </location>
</feature>
<dbReference type="Gene3D" id="1.10.3210.10">
    <property type="entry name" value="Hypothetical protein af1432"/>
    <property type="match status" value="1"/>
</dbReference>
<gene>
    <name evidence="4" type="ORF">FRC96_09975</name>
</gene>
<dbReference type="OrthoDB" id="9778453at2"/>
<dbReference type="SUPFAM" id="SSF50249">
    <property type="entry name" value="Nucleic acid-binding proteins"/>
    <property type="match status" value="1"/>
</dbReference>
<dbReference type="InterPro" id="IPR004365">
    <property type="entry name" value="NA-bd_OB_tRNA"/>
</dbReference>
<dbReference type="InterPro" id="IPR050798">
    <property type="entry name" value="YhaM_exoribonuc/phosphodiest"/>
</dbReference>
<dbReference type="CDD" id="cd04492">
    <property type="entry name" value="YhaM_OBF_like"/>
    <property type="match status" value="1"/>
</dbReference>
<dbReference type="InterPro" id="IPR006674">
    <property type="entry name" value="HD_domain"/>
</dbReference>
<evidence type="ECO:0000313" key="5">
    <source>
        <dbReference type="Proteomes" id="UP000321046"/>
    </source>
</evidence>
<dbReference type="Gene3D" id="2.40.50.140">
    <property type="entry name" value="Nucleic acid-binding proteins"/>
    <property type="match status" value="1"/>
</dbReference>
<dbReference type="RefSeq" id="WP_146974348.1">
    <property type="nucleotide sequence ID" value="NZ_VOSL01000044.1"/>
</dbReference>
<evidence type="ECO:0000256" key="1">
    <source>
        <dbReference type="ARBA" id="ARBA00022801"/>
    </source>
</evidence>
<dbReference type="AlphaFoldDB" id="A0A5C6XCA7"/>
<dbReference type="InterPro" id="IPR012340">
    <property type="entry name" value="NA-bd_OB-fold"/>
</dbReference>
<dbReference type="CDD" id="cd00077">
    <property type="entry name" value="HDc"/>
    <property type="match status" value="1"/>
</dbReference>
<dbReference type="EMBL" id="VOSL01000044">
    <property type="protein sequence ID" value="TXD36397.1"/>
    <property type="molecule type" value="Genomic_DNA"/>
</dbReference>
<dbReference type="GO" id="GO:0031125">
    <property type="term" value="P:rRNA 3'-end processing"/>
    <property type="evidence" value="ECO:0007669"/>
    <property type="project" value="TreeGrafter"/>
</dbReference>
<evidence type="ECO:0000256" key="2">
    <source>
        <dbReference type="SAM" id="MobiDB-lite"/>
    </source>
</evidence>
<dbReference type="Proteomes" id="UP000321046">
    <property type="component" value="Unassembled WGS sequence"/>
</dbReference>
<reference evidence="4 5" key="1">
    <citation type="submission" date="2019-08" db="EMBL/GenBank/DDBJ databases">
        <title>Bradymonadales sp. TMQ2.</title>
        <authorList>
            <person name="Liang Q."/>
        </authorList>
    </citation>
    <scope>NUCLEOTIDE SEQUENCE [LARGE SCALE GENOMIC DNA]</scope>
    <source>
        <strain evidence="4 5">TMQ2</strain>
    </source>
</reference>
<keyword evidence="1" id="KW-0378">Hydrolase</keyword>
<dbReference type="PANTHER" id="PTHR37294:SF1">
    <property type="entry name" value="3'-5' EXORIBONUCLEASE YHAM"/>
    <property type="match status" value="1"/>
</dbReference>
<feature type="domain" description="HD/PDEase" evidence="3">
    <location>
        <begin position="161"/>
        <end position="300"/>
    </location>
</feature>
<dbReference type="Pfam" id="PF01336">
    <property type="entry name" value="tRNA_anti-codon"/>
    <property type="match status" value="1"/>
</dbReference>
<dbReference type="SUPFAM" id="SSF109604">
    <property type="entry name" value="HD-domain/PDEase-like"/>
    <property type="match status" value="1"/>
</dbReference>
<proteinExistence type="predicted"/>
<dbReference type="Pfam" id="PF01966">
    <property type="entry name" value="HD"/>
    <property type="match status" value="1"/>
</dbReference>
<dbReference type="SMART" id="SM00471">
    <property type="entry name" value="HDc"/>
    <property type="match status" value="1"/>
</dbReference>
<comment type="caution">
    <text evidence="4">The sequence shown here is derived from an EMBL/GenBank/DDBJ whole genome shotgun (WGS) entry which is preliminary data.</text>
</comment>
<dbReference type="InterPro" id="IPR003607">
    <property type="entry name" value="HD/PDEase_dom"/>
</dbReference>
<dbReference type="PANTHER" id="PTHR37294">
    <property type="entry name" value="3'-5' EXORIBONUCLEASE YHAM"/>
    <property type="match status" value="1"/>
</dbReference>
<name>A0A5C6XCA7_9DELT</name>
<organism evidence="4 5">
    <name type="scientific">Lujinxingia vulgaris</name>
    <dbReference type="NCBI Taxonomy" id="2600176"/>
    <lineage>
        <taxon>Bacteria</taxon>
        <taxon>Deltaproteobacteria</taxon>
        <taxon>Bradymonadales</taxon>
        <taxon>Lujinxingiaceae</taxon>
        <taxon>Lujinxingia</taxon>
    </lineage>
</organism>